<sequence>MTNFSTKKCRLYAGCEIFLRLIYVNKLSKTREVAINVGYQDPLYFSRLYKKYFGIPPSKMWRK</sequence>
<dbReference type="GO" id="GO:0043565">
    <property type="term" value="F:sequence-specific DNA binding"/>
    <property type="evidence" value="ECO:0007669"/>
    <property type="project" value="InterPro"/>
</dbReference>
<dbReference type="STRING" id="467210.HMPREF1866_02288"/>
<dbReference type="InterPro" id="IPR020449">
    <property type="entry name" value="Tscrpt_reg_AraC-type_HTH"/>
</dbReference>
<dbReference type="PATRIC" id="fig|467210.3.peg.2266"/>
<dbReference type="PRINTS" id="PR00032">
    <property type="entry name" value="HTHARAC"/>
</dbReference>
<reference evidence="6" key="1">
    <citation type="submission" date="2016-01" db="EMBL/GenBank/DDBJ databases">
        <authorList>
            <person name="Mitreva M."/>
            <person name="Pepin K.H."/>
            <person name="Mihindukulasuriya K.A."/>
            <person name="Fulton R."/>
            <person name="Fronick C."/>
            <person name="O'Laughlin M."/>
            <person name="Miner T."/>
            <person name="Herter B."/>
            <person name="Rosa B.A."/>
            <person name="Cordes M."/>
            <person name="Tomlinson C."/>
            <person name="Wollam A."/>
            <person name="Palsikar V.B."/>
            <person name="Mardis E.R."/>
            <person name="Wilson R.K."/>
        </authorList>
    </citation>
    <scope>NUCLEOTIDE SEQUENCE [LARGE SCALE GENOMIC DNA]</scope>
    <source>
        <strain evidence="6">DNF00896</strain>
    </source>
</reference>
<dbReference type="InterPro" id="IPR018060">
    <property type="entry name" value="HTH_AraC"/>
</dbReference>
<dbReference type="EMBL" id="LSDA01000124">
    <property type="protein sequence ID" value="KXB54924.1"/>
    <property type="molecule type" value="Genomic_DNA"/>
</dbReference>
<keyword evidence="6" id="KW-1185">Reference proteome</keyword>
<evidence type="ECO:0000313" key="5">
    <source>
        <dbReference type="EMBL" id="KXB54924.1"/>
    </source>
</evidence>
<accession>A0A133ZHJ6</accession>
<evidence type="ECO:0000259" key="4">
    <source>
        <dbReference type="PROSITE" id="PS01124"/>
    </source>
</evidence>
<feature type="domain" description="HTH araC/xylS-type" evidence="4">
    <location>
        <begin position="32"/>
        <end position="63"/>
    </location>
</feature>
<evidence type="ECO:0000256" key="1">
    <source>
        <dbReference type="ARBA" id="ARBA00023015"/>
    </source>
</evidence>
<dbReference type="AlphaFoldDB" id="A0A133ZHJ6"/>
<proteinExistence type="predicted"/>
<dbReference type="Pfam" id="PF00165">
    <property type="entry name" value="HTH_AraC"/>
    <property type="match status" value="1"/>
</dbReference>
<protein>
    <recommendedName>
        <fullName evidence="4">HTH araC/xylS-type domain-containing protein</fullName>
    </recommendedName>
</protein>
<dbReference type="InterPro" id="IPR009057">
    <property type="entry name" value="Homeodomain-like_sf"/>
</dbReference>
<dbReference type="GO" id="GO:0003700">
    <property type="term" value="F:DNA-binding transcription factor activity"/>
    <property type="evidence" value="ECO:0007669"/>
    <property type="project" value="InterPro"/>
</dbReference>
<evidence type="ECO:0000256" key="3">
    <source>
        <dbReference type="ARBA" id="ARBA00023163"/>
    </source>
</evidence>
<evidence type="ECO:0000313" key="6">
    <source>
        <dbReference type="Proteomes" id="UP000070394"/>
    </source>
</evidence>
<name>A0A133ZHJ6_9FIRM</name>
<keyword evidence="2" id="KW-0238">DNA-binding</keyword>
<organism evidence="5 6">
    <name type="scientific">Lachnoanaerobaculum saburreum</name>
    <dbReference type="NCBI Taxonomy" id="467210"/>
    <lineage>
        <taxon>Bacteria</taxon>
        <taxon>Bacillati</taxon>
        <taxon>Bacillota</taxon>
        <taxon>Clostridia</taxon>
        <taxon>Lachnospirales</taxon>
        <taxon>Lachnospiraceae</taxon>
        <taxon>Lachnoanaerobaculum</taxon>
    </lineage>
</organism>
<keyword evidence="3" id="KW-0804">Transcription</keyword>
<dbReference type="SUPFAM" id="SSF46689">
    <property type="entry name" value="Homeodomain-like"/>
    <property type="match status" value="1"/>
</dbReference>
<dbReference type="PROSITE" id="PS01124">
    <property type="entry name" value="HTH_ARAC_FAMILY_2"/>
    <property type="match status" value="1"/>
</dbReference>
<gene>
    <name evidence="5" type="ORF">HMPREF1866_02288</name>
</gene>
<comment type="caution">
    <text evidence="5">The sequence shown here is derived from an EMBL/GenBank/DDBJ whole genome shotgun (WGS) entry which is preliminary data.</text>
</comment>
<keyword evidence="1" id="KW-0805">Transcription regulation</keyword>
<dbReference type="Proteomes" id="UP000070394">
    <property type="component" value="Unassembled WGS sequence"/>
</dbReference>
<dbReference type="Gene3D" id="1.10.10.60">
    <property type="entry name" value="Homeodomain-like"/>
    <property type="match status" value="1"/>
</dbReference>
<evidence type="ECO:0000256" key="2">
    <source>
        <dbReference type="ARBA" id="ARBA00023125"/>
    </source>
</evidence>